<dbReference type="Proteomes" id="UP000198381">
    <property type="component" value="Unassembled WGS sequence"/>
</dbReference>
<accession>A0ABX4CYD1</accession>
<reference evidence="1 2" key="1">
    <citation type="submission" date="2016-11" db="EMBL/GenBank/DDBJ databases">
        <title>Whole genomes of Flavobacteriaceae.</title>
        <authorList>
            <person name="Stine C."/>
            <person name="Li C."/>
            <person name="Tadesse D."/>
        </authorList>
    </citation>
    <scope>NUCLEOTIDE SEQUENCE [LARGE SCALE GENOMIC DNA]</scope>
    <source>
        <strain evidence="1 2">CCUG 60112</strain>
    </source>
</reference>
<sequence>MKYFIYMCVVTLLISSCKKKESYFLREVVSNEQVLLALDSKRSPLKDSLLISLPNEYQITINNLNLKYLDIDYFINKKYLSMISDYVVYDKASNKPIFDFKPYLMSKNTFSIVIRERNHLISKNDAQELLTKYNKRKSLSNLKNGDTIYLISYDKFRKDNIKILKELRRVDDKIRITTSCKGEEFFNSHDFKIHW</sequence>
<proteinExistence type="predicted"/>
<keyword evidence="2" id="KW-1185">Reference proteome</keyword>
<organism evidence="1 2">
    <name type="scientific">Flavobacterium plurextorum</name>
    <dbReference type="NCBI Taxonomy" id="1114867"/>
    <lineage>
        <taxon>Bacteria</taxon>
        <taxon>Pseudomonadati</taxon>
        <taxon>Bacteroidota</taxon>
        <taxon>Flavobacteriia</taxon>
        <taxon>Flavobacteriales</taxon>
        <taxon>Flavobacteriaceae</taxon>
        <taxon>Flavobacterium</taxon>
    </lineage>
</organism>
<dbReference type="EMBL" id="MUHD01000012">
    <property type="protein sequence ID" value="OXB09382.1"/>
    <property type="molecule type" value="Genomic_DNA"/>
</dbReference>
<evidence type="ECO:0008006" key="3">
    <source>
        <dbReference type="Google" id="ProtNLM"/>
    </source>
</evidence>
<comment type="caution">
    <text evidence="1">The sequence shown here is derived from an EMBL/GenBank/DDBJ whole genome shotgun (WGS) entry which is preliminary data.</text>
</comment>
<name>A0ABX4CYD1_9FLAO</name>
<evidence type="ECO:0000313" key="1">
    <source>
        <dbReference type="EMBL" id="OXB09382.1"/>
    </source>
</evidence>
<gene>
    <name evidence="1" type="ORF">B0A81_06250</name>
</gene>
<dbReference type="PROSITE" id="PS51257">
    <property type="entry name" value="PROKAR_LIPOPROTEIN"/>
    <property type="match status" value="1"/>
</dbReference>
<evidence type="ECO:0000313" key="2">
    <source>
        <dbReference type="Proteomes" id="UP000198381"/>
    </source>
</evidence>
<protein>
    <recommendedName>
        <fullName evidence="3">Lipoprotein</fullName>
    </recommendedName>
</protein>